<feature type="domain" description="RagB/SusD" evidence="6">
    <location>
        <begin position="346"/>
        <end position="468"/>
    </location>
</feature>
<keyword evidence="3" id="KW-0732">Signal</keyword>
<keyword evidence="4" id="KW-0472">Membrane</keyword>
<dbReference type="Pfam" id="PF14322">
    <property type="entry name" value="SusD-like_3"/>
    <property type="match status" value="1"/>
</dbReference>
<dbReference type="AlphaFoldDB" id="A0A512RQ67"/>
<accession>A0A512RQ67</accession>
<evidence type="ECO:0000313" key="9">
    <source>
        <dbReference type="Proteomes" id="UP000321436"/>
    </source>
</evidence>
<sequence length="478" mass="54075">MTRMTYKLFAIPVITASLLLGGCSKFLEEKSQSDVIPKTVVDFRELLLGSGYPGADQPADFIYLMDDDVDLFIEYGQSTGYTIIGSPTTKTHFLHYTWQPRMAEENGVGDRIGDLPTNTPYYEIYDRIKGCNAVLDHIDDAIGTRQEKDRVKAEALAVRAYHYFHLVNLYGDPYTEHPDGPGVPLKLNSTVDAEFPARNTVAEVYDAVLKDLHEAARLMDPLPIVRRDYHINQPAIHILLSRVYLHAGKWEECVTEANKAFDQGAVIPDLTTITTGPWVSYNNEEVEWMYGGTYQVNQTEYSPAPALRASFHSNDIRLKYGFQPQGSGTVLLNKLLSNGPGTIVQAIRTSEALLNRAEAYVQLNNPGAALKDLNDMRRRRIIGYTDTSITDKTALLNEIRDERRKEFCYEGFRWFDLRRYGRPAITHRYQHDVSESILLYTLEEKDPAYTLPFPTGLLLRNPALSQNPSADMPDRVGH</sequence>
<keyword evidence="9" id="KW-1185">Reference proteome</keyword>
<comment type="caution">
    <text evidence="8">The sequence shown here is derived from an EMBL/GenBank/DDBJ whole genome shotgun (WGS) entry which is preliminary data.</text>
</comment>
<keyword evidence="5" id="KW-0998">Cell outer membrane</keyword>
<comment type="similarity">
    <text evidence="2">Belongs to the SusD family.</text>
</comment>
<dbReference type="EMBL" id="BKAU01000005">
    <property type="protein sequence ID" value="GEP97835.1"/>
    <property type="molecule type" value="Genomic_DNA"/>
</dbReference>
<dbReference type="Proteomes" id="UP000321436">
    <property type="component" value="Unassembled WGS sequence"/>
</dbReference>
<evidence type="ECO:0000256" key="3">
    <source>
        <dbReference type="ARBA" id="ARBA00022729"/>
    </source>
</evidence>
<evidence type="ECO:0000259" key="7">
    <source>
        <dbReference type="Pfam" id="PF14322"/>
    </source>
</evidence>
<gene>
    <name evidence="8" type="ORF">CCY01nite_40950</name>
</gene>
<evidence type="ECO:0000313" key="8">
    <source>
        <dbReference type="EMBL" id="GEP97835.1"/>
    </source>
</evidence>
<feature type="domain" description="SusD-like N-terminal" evidence="7">
    <location>
        <begin position="25"/>
        <end position="245"/>
    </location>
</feature>
<dbReference type="InterPro" id="IPR011990">
    <property type="entry name" value="TPR-like_helical_dom_sf"/>
</dbReference>
<protein>
    <submittedName>
        <fullName evidence="8">Glycan metabolism protein RagB</fullName>
    </submittedName>
</protein>
<name>A0A512RQ67_9BACT</name>
<reference evidence="8 9" key="1">
    <citation type="submission" date="2019-07" db="EMBL/GenBank/DDBJ databases">
        <title>Whole genome shotgun sequence of Chitinophaga cymbidii NBRC 109752.</title>
        <authorList>
            <person name="Hosoyama A."/>
            <person name="Uohara A."/>
            <person name="Ohji S."/>
            <person name="Ichikawa N."/>
        </authorList>
    </citation>
    <scope>NUCLEOTIDE SEQUENCE [LARGE SCALE GENOMIC DNA]</scope>
    <source>
        <strain evidence="8 9">NBRC 109752</strain>
    </source>
</reference>
<dbReference type="SUPFAM" id="SSF48452">
    <property type="entry name" value="TPR-like"/>
    <property type="match status" value="1"/>
</dbReference>
<evidence type="ECO:0000259" key="6">
    <source>
        <dbReference type="Pfam" id="PF07980"/>
    </source>
</evidence>
<evidence type="ECO:0000256" key="4">
    <source>
        <dbReference type="ARBA" id="ARBA00023136"/>
    </source>
</evidence>
<organism evidence="8 9">
    <name type="scientific">Chitinophaga cymbidii</name>
    <dbReference type="NCBI Taxonomy" id="1096750"/>
    <lineage>
        <taxon>Bacteria</taxon>
        <taxon>Pseudomonadati</taxon>
        <taxon>Bacteroidota</taxon>
        <taxon>Chitinophagia</taxon>
        <taxon>Chitinophagales</taxon>
        <taxon>Chitinophagaceae</taxon>
        <taxon>Chitinophaga</taxon>
    </lineage>
</organism>
<dbReference type="Gene3D" id="1.25.40.390">
    <property type="match status" value="1"/>
</dbReference>
<proteinExistence type="inferred from homology"/>
<comment type="subcellular location">
    <subcellularLocation>
        <location evidence="1">Cell outer membrane</location>
    </subcellularLocation>
</comment>
<evidence type="ECO:0000256" key="5">
    <source>
        <dbReference type="ARBA" id="ARBA00023237"/>
    </source>
</evidence>
<dbReference type="GO" id="GO:0009279">
    <property type="term" value="C:cell outer membrane"/>
    <property type="evidence" value="ECO:0007669"/>
    <property type="project" value="UniProtKB-SubCell"/>
</dbReference>
<evidence type="ECO:0000256" key="2">
    <source>
        <dbReference type="ARBA" id="ARBA00006275"/>
    </source>
</evidence>
<dbReference type="PROSITE" id="PS51257">
    <property type="entry name" value="PROKAR_LIPOPROTEIN"/>
    <property type="match status" value="1"/>
</dbReference>
<dbReference type="CDD" id="cd08977">
    <property type="entry name" value="SusD"/>
    <property type="match status" value="1"/>
</dbReference>
<dbReference type="InterPro" id="IPR012944">
    <property type="entry name" value="SusD_RagB_dom"/>
</dbReference>
<evidence type="ECO:0000256" key="1">
    <source>
        <dbReference type="ARBA" id="ARBA00004442"/>
    </source>
</evidence>
<dbReference type="InterPro" id="IPR033985">
    <property type="entry name" value="SusD-like_N"/>
</dbReference>
<dbReference type="Pfam" id="PF07980">
    <property type="entry name" value="SusD_RagB"/>
    <property type="match status" value="1"/>
</dbReference>